<reference evidence="1" key="1">
    <citation type="submission" date="2023-03" db="EMBL/GenBank/DDBJ databases">
        <title>Massive genome expansion in bonnet fungi (Mycena s.s.) driven by repeated elements and novel gene families across ecological guilds.</title>
        <authorList>
            <consortium name="Lawrence Berkeley National Laboratory"/>
            <person name="Harder C.B."/>
            <person name="Miyauchi S."/>
            <person name="Viragh M."/>
            <person name="Kuo A."/>
            <person name="Thoen E."/>
            <person name="Andreopoulos B."/>
            <person name="Lu D."/>
            <person name="Skrede I."/>
            <person name="Drula E."/>
            <person name="Henrissat B."/>
            <person name="Morin E."/>
            <person name="Kohler A."/>
            <person name="Barry K."/>
            <person name="LaButti K."/>
            <person name="Morin E."/>
            <person name="Salamov A."/>
            <person name="Lipzen A."/>
            <person name="Mereny Z."/>
            <person name="Hegedus B."/>
            <person name="Baldrian P."/>
            <person name="Stursova M."/>
            <person name="Weitz H."/>
            <person name="Taylor A."/>
            <person name="Grigoriev I.V."/>
            <person name="Nagy L.G."/>
            <person name="Martin F."/>
            <person name="Kauserud H."/>
        </authorList>
    </citation>
    <scope>NUCLEOTIDE SEQUENCE</scope>
    <source>
        <strain evidence="1">9284</strain>
    </source>
</reference>
<dbReference type="AlphaFoldDB" id="A0AAD7BF24"/>
<name>A0AAD7BF24_9AGAR</name>
<proteinExistence type="predicted"/>
<organism evidence="1 2">
    <name type="scientific">Roridomyces roridus</name>
    <dbReference type="NCBI Taxonomy" id="1738132"/>
    <lineage>
        <taxon>Eukaryota</taxon>
        <taxon>Fungi</taxon>
        <taxon>Dikarya</taxon>
        <taxon>Basidiomycota</taxon>
        <taxon>Agaricomycotina</taxon>
        <taxon>Agaricomycetes</taxon>
        <taxon>Agaricomycetidae</taxon>
        <taxon>Agaricales</taxon>
        <taxon>Marasmiineae</taxon>
        <taxon>Mycenaceae</taxon>
        <taxon>Roridomyces</taxon>
    </lineage>
</organism>
<evidence type="ECO:0008006" key="3">
    <source>
        <dbReference type="Google" id="ProtNLM"/>
    </source>
</evidence>
<comment type="caution">
    <text evidence="1">The sequence shown here is derived from an EMBL/GenBank/DDBJ whole genome shotgun (WGS) entry which is preliminary data.</text>
</comment>
<dbReference type="Proteomes" id="UP001221142">
    <property type="component" value="Unassembled WGS sequence"/>
</dbReference>
<evidence type="ECO:0000313" key="1">
    <source>
        <dbReference type="EMBL" id="KAJ7618625.1"/>
    </source>
</evidence>
<keyword evidence="2" id="KW-1185">Reference proteome</keyword>
<sequence>MGQGWQTINLDKREAFGWEGKLAELLFSPSDMPLVFSLAVARAAKNLPDCDSFIFPITPGKLVGNFDGHRLLFPQRAAQRASMLLSLPVELIDKIISHLPLFADIAFLCITCQYLWEIGRRLLDRHITDELASLSWAGDRIVCIGDFLSDVDEVPDHVFTQQDREDFRDHEENGYPLVKAPGDRGQTAQLHLVRKFYWRDIMAHKGLTLLQNPLDRRTHYGTLRNLSQRQFVRGAALVEWKEETEEIIEAAGAVGFDEILLSRICYSPVDNTALLYKGVHQGVWAGDRFDLVECEWLESLQEEDEAWTDVSGECLGEVAAIWRSEFLR</sequence>
<evidence type="ECO:0000313" key="2">
    <source>
        <dbReference type="Proteomes" id="UP001221142"/>
    </source>
</evidence>
<dbReference type="EMBL" id="JARKIF010000019">
    <property type="protein sequence ID" value="KAJ7618625.1"/>
    <property type="molecule type" value="Genomic_DNA"/>
</dbReference>
<accession>A0AAD7BF24</accession>
<gene>
    <name evidence="1" type="ORF">FB45DRAFT_1007378</name>
</gene>
<protein>
    <recommendedName>
        <fullName evidence="3">F-box domain-containing protein</fullName>
    </recommendedName>
</protein>